<comment type="similarity">
    <text evidence="5">Belongs to the ATP:guanido phosphotransferase family.</text>
</comment>
<keyword evidence="3 5" id="KW-0418">Kinase</keyword>
<dbReference type="EMBL" id="ABVQ01000036">
    <property type="protein sequence ID" value="EEC57565.1"/>
    <property type="molecule type" value="Genomic_DNA"/>
</dbReference>
<evidence type="ECO:0000259" key="6">
    <source>
        <dbReference type="PROSITE" id="PS51510"/>
    </source>
</evidence>
<dbReference type="InterPro" id="IPR023660">
    <property type="entry name" value="Arg_Kinase"/>
</dbReference>
<keyword evidence="2 5" id="KW-0547">Nucleotide-binding</keyword>
<dbReference type="Proteomes" id="UP000003136">
    <property type="component" value="Unassembled WGS sequence"/>
</dbReference>
<dbReference type="InterPro" id="IPR000749">
    <property type="entry name" value="ATP-guanido_PTrfase"/>
</dbReference>
<keyword evidence="8" id="KW-1185">Reference proteome</keyword>
<feature type="binding site" evidence="5">
    <location>
        <begin position="168"/>
        <end position="172"/>
    </location>
    <ligand>
        <name>ATP</name>
        <dbReference type="ChEBI" id="CHEBI:30616"/>
    </ligand>
</feature>
<comment type="caution">
    <text evidence="7">The sequence shown here is derived from an EMBL/GenBank/DDBJ whole genome shotgun (WGS) entry which is preliminary data.</text>
</comment>
<organism evidence="7 8">
    <name type="scientific">[Bacteroides] pectinophilus ATCC 43243</name>
    <dbReference type="NCBI Taxonomy" id="483218"/>
    <lineage>
        <taxon>Bacteria</taxon>
        <taxon>Bacillati</taxon>
        <taxon>Bacillota</taxon>
        <taxon>Clostridia</taxon>
        <taxon>Eubacteriales</taxon>
    </lineage>
</organism>
<dbReference type="CDD" id="cd07930">
    <property type="entry name" value="bacterial_phosphagen_kinase"/>
    <property type="match status" value="1"/>
</dbReference>
<dbReference type="Pfam" id="PF00217">
    <property type="entry name" value="ATP-gua_Ptrans"/>
    <property type="match status" value="1"/>
</dbReference>
<keyword evidence="4 5" id="KW-0067">ATP-binding</keyword>
<dbReference type="PROSITE" id="PS51510">
    <property type="entry name" value="PHOSPHAGEN_KINASE_C"/>
    <property type="match status" value="1"/>
</dbReference>
<feature type="binding site" evidence="5">
    <location>
        <position position="84"/>
    </location>
    <ligand>
        <name>ATP</name>
        <dbReference type="ChEBI" id="CHEBI:30616"/>
    </ligand>
</feature>
<dbReference type="eggNOG" id="COG3869">
    <property type="taxonomic scope" value="Bacteria"/>
</dbReference>
<dbReference type="SUPFAM" id="SSF55931">
    <property type="entry name" value="Glutamine synthetase/guanido kinase"/>
    <property type="match status" value="1"/>
</dbReference>
<protein>
    <recommendedName>
        <fullName evidence="6">Phosphagen kinase C-terminal domain-containing protein</fullName>
    </recommendedName>
</protein>
<evidence type="ECO:0000256" key="5">
    <source>
        <dbReference type="PROSITE-ProRule" id="PRU00843"/>
    </source>
</evidence>
<dbReference type="InterPro" id="IPR014746">
    <property type="entry name" value="Gln_synth/guanido_kin_cat_dom"/>
</dbReference>
<dbReference type="PANTHER" id="PTHR11547">
    <property type="entry name" value="ARGININE OR CREATINE KINASE"/>
    <property type="match status" value="1"/>
</dbReference>
<feature type="binding site" evidence="5">
    <location>
        <begin position="21"/>
        <end position="25"/>
    </location>
    <ligand>
        <name>ATP</name>
        <dbReference type="ChEBI" id="CHEBI:30616"/>
    </ligand>
</feature>
<evidence type="ECO:0000256" key="1">
    <source>
        <dbReference type="ARBA" id="ARBA00022679"/>
    </source>
</evidence>
<dbReference type="GO" id="GO:0046314">
    <property type="term" value="P:phosphocreatine biosynthetic process"/>
    <property type="evidence" value="ECO:0007669"/>
    <property type="project" value="InterPro"/>
</dbReference>
<evidence type="ECO:0000256" key="3">
    <source>
        <dbReference type="ARBA" id="ARBA00022777"/>
    </source>
</evidence>
<reference evidence="7 8" key="2">
    <citation type="submission" date="2008-11" db="EMBL/GenBank/DDBJ databases">
        <authorList>
            <person name="Fulton L."/>
            <person name="Clifton S."/>
            <person name="Fulton B."/>
            <person name="Xu J."/>
            <person name="Minx P."/>
            <person name="Pepin K.H."/>
            <person name="Johnson M."/>
            <person name="Bhonagiri V."/>
            <person name="Nash W.E."/>
            <person name="Mardis E.R."/>
            <person name="Wilson R.K."/>
        </authorList>
    </citation>
    <scope>NUCLEOTIDE SEQUENCE [LARGE SCALE GENOMIC DNA]</scope>
    <source>
        <strain evidence="7 8">ATCC 43243</strain>
    </source>
</reference>
<dbReference type="InterPro" id="IPR022414">
    <property type="entry name" value="ATP-guanido_PTrfase_cat"/>
</dbReference>
<proteinExistence type="inferred from homology"/>
<keyword evidence="1 5" id="KW-0808">Transferase</keyword>
<feature type="domain" description="Phosphagen kinase C-terminal" evidence="6">
    <location>
        <begin position="18"/>
        <end position="246"/>
    </location>
</feature>
<feature type="binding site" evidence="5">
    <location>
        <begin position="199"/>
        <end position="204"/>
    </location>
    <ligand>
        <name>ATP</name>
        <dbReference type="ChEBI" id="CHEBI:30616"/>
    </ligand>
</feature>
<evidence type="ECO:0000256" key="2">
    <source>
        <dbReference type="ARBA" id="ARBA00022741"/>
    </source>
</evidence>
<dbReference type="GO" id="GO:0004111">
    <property type="term" value="F:creatine kinase activity"/>
    <property type="evidence" value="ECO:0007669"/>
    <property type="project" value="InterPro"/>
</dbReference>
<dbReference type="PANTHER" id="PTHR11547:SF38">
    <property type="entry name" value="ARGININE KINASE 1-RELATED"/>
    <property type="match status" value="1"/>
</dbReference>
<dbReference type="GO" id="GO:0005615">
    <property type="term" value="C:extracellular space"/>
    <property type="evidence" value="ECO:0007669"/>
    <property type="project" value="TreeGrafter"/>
</dbReference>
<gene>
    <name evidence="7" type="ORF">BACPEC_02074</name>
</gene>
<accession>B7ASL9</accession>
<dbReference type="AlphaFoldDB" id="B7ASL9"/>
<dbReference type="HOGENOM" id="CLU_066591_1_0_9"/>
<dbReference type="Gene3D" id="3.30.590.10">
    <property type="entry name" value="Glutamine synthetase/guanido kinase, catalytic domain"/>
    <property type="match status" value="1"/>
</dbReference>
<evidence type="ECO:0000313" key="8">
    <source>
        <dbReference type="Proteomes" id="UP000003136"/>
    </source>
</evidence>
<reference evidence="7 8" key="1">
    <citation type="submission" date="2008-11" db="EMBL/GenBank/DDBJ databases">
        <title>Draft genome sequence of Bacteroides pectinophilus (ATCC 43243).</title>
        <authorList>
            <person name="Sudarsanam P."/>
            <person name="Ley R."/>
            <person name="Guruge J."/>
            <person name="Turnbaugh P.J."/>
            <person name="Mahowald M."/>
            <person name="Liep D."/>
            <person name="Gordon J."/>
        </authorList>
    </citation>
    <scope>NUCLEOTIDE SEQUENCE [LARGE SCALE GENOMIC DNA]</scope>
    <source>
        <strain evidence="7 8">ATCC 43243</strain>
    </source>
</reference>
<dbReference type="STRING" id="483218.BACPEC_02074"/>
<name>B7ASL9_9FIRM</name>
<evidence type="ECO:0000313" key="7">
    <source>
        <dbReference type="EMBL" id="EEC57565.1"/>
    </source>
</evidence>
<sequence>MEIIMARWFENNGPDSDVVISSRVRLARNIRDYNFSLKLDGKSASDMIDKTMTELSGCMEFADYTGYNFKDLNEYQKHAMEERHTISRFLMEQKYAAGLVSPEEDVSVMINEEDHIRIQSFVSGRDMKSAYQKASSADDIIGRHVPYAYHEKYGYLTTCLSSVGTGMRASYMLHLPALSGTGQLAGIIGELGRFGLKMTSVFGEGSSSPGDIYRISNQTTLGLTEQELIDNLDNIAGQIIEQERLGRQQYMKLQQVAAEDAAYRSYGVLRYARKLSLKDALVLLSEFRMGLALGMFGDNIEKGYSVYQLMIGIQPYNLQLACNSRLELTELEVARATFIRNNLPQIV</sequence>
<dbReference type="GO" id="GO:0005524">
    <property type="term" value="F:ATP binding"/>
    <property type="evidence" value="ECO:0007669"/>
    <property type="project" value="UniProtKB-UniRule"/>
</dbReference>
<feature type="binding site" evidence="5">
    <location>
        <position position="117"/>
    </location>
    <ligand>
        <name>ATP</name>
        <dbReference type="ChEBI" id="CHEBI:30616"/>
    </ligand>
</feature>
<evidence type="ECO:0000256" key="4">
    <source>
        <dbReference type="ARBA" id="ARBA00022840"/>
    </source>
</evidence>